<evidence type="ECO:0000313" key="1">
    <source>
        <dbReference type="EMBL" id="KRX86810.1"/>
    </source>
</evidence>
<evidence type="ECO:0000313" key="2">
    <source>
        <dbReference type="Proteomes" id="UP000054815"/>
    </source>
</evidence>
<organism evidence="1 2">
    <name type="scientific">Trichinella pseudospiralis</name>
    <name type="common">Parasitic roundworm</name>
    <dbReference type="NCBI Taxonomy" id="6337"/>
    <lineage>
        <taxon>Eukaryota</taxon>
        <taxon>Metazoa</taxon>
        <taxon>Ecdysozoa</taxon>
        <taxon>Nematoda</taxon>
        <taxon>Enoplea</taxon>
        <taxon>Dorylaimia</taxon>
        <taxon>Trichinellida</taxon>
        <taxon>Trichinellidae</taxon>
        <taxon>Trichinella</taxon>
    </lineage>
</organism>
<comment type="caution">
    <text evidence="1">The sequence shown here is derived from an EMBL/GenBank/DDBJ whole genome shotgun (WGS) entry which is preliminary data.</text>
</comment>
<dbReference type="AlphaFoldDB" id="A0A0V0XFK7"/>
<reference evidence="1 2" key="1">
    <citation type="submission" date="2015-01" db="EMBL/GenBank/DDBJ databases">
        <title>Evolution of Trichinella species and genotypes.</title>
        <authorList>
            <person name="Korhonen P.K."/>
            <person name="Edoardo P."/>
            <person name="Giuseppe L.R."/>
            <person name="Gasser R.B."/>
        </authorList>
    </citation>
    <scope>NUCLEOTIDE SEQUENCE [LARGE SCALE GENOMIC DNA]</scope>
    <source>
        <strain evidence="1">ISS141</strain>
    </source>
</reference>
<dbReference type="Proteomes" id="UP000054815">
    <property type="component" value="Unassembled WGS sequence"/>
</dbReference>
<sequence>MFFHTSADGHSAAIPTAITSISNSSNNNNIHWSANVGLPWLRQHWRCMHSAAVQADRCCLSFLLIHQLSYPTAIYMHMSVLLMPGNVPVS</sequence>
<name>A0A0V0XFK7_TRIPS</name>
<dbReference type="EMBL" id="JYDU01000334">
    <property type="protein sequence ID" value="KRX86810.1"/>
    <property type="molecule type" value="Genomic_DNA"/>
</dbReference>
<gene>
    <name evidence="1" type="ORF">T4E_93</name>
</gene>
<protein>
    <submittedName>
        <fullName evidence="1">Uncharacterized protein</fullName>
    </submittedName>
</protein>
<proteinExistence type="predicted"/>
<accession>A0A0V0XFK7</accession>